<evidence type="ECO:0000256" key="2">
    <source>
        <dbReference type="ARBA" id="ARBA00022448"/>
    </source>
</evidence>
<keyword evidence="7" id="KW-0645">Protease</keyword>
<accession>A0A5M9WUG4</accession>
<feature type="transmembrane region" description="Helical" evidence="12">
    <location>
        <begin position="205"/>
        <end position="224"/>
    </location>
</feature>
<dbReference type="PROSITE" id="PS00211">
    <property type="entry name" value="ABC_TRANSPORTER_1"/>
    <property type="match status" value="1"/>
</dbReference>
<dbReference type="InterPro" id="IPR005074">
    <property type="entry name" value="Peptidase_C39"/>
</dbReference>
<dbReference type="NCBIfam" id="TIGR01846">
    <property type="entry name" value="type_I_sec_HlyB"/>
    <property type="match status" value="1"/>
</dbReference>
<organism evidence="16 17">
    <name type="scientific">Paenibacillus amylolyticus</name>
    <dbReference type="NCBI Taxonomy" id="1451"/>
    <lineage>
        <taxon>Bacteria</taxon>
        <taxon>Bacillati</taxon>
        <taxon>Bacillota</taxon>
        <taxon>Bacilli</taxon>
        <taxon>Bacillales</taxon>
        <taxon>Paenibacillaceae</taxon>
        <taxon>Paenibacillus</taxon>
    </lineage>
</organism>
<feature type="transmembrane region" description="Helical" evidence="12">
    <location>
        <begin position="309"/>
        <end position="329"/>
    </location>
</feature>
<keyword evidence="2" id="KW-0813">Transport</keyword>
<dbReference type="Gene3D" id="3.90.70.10">
    <property type="entry name" value="Cysteine proteinases"/>
    <property type="match status" value="1"/>
</dbReference>
<dbReference type="SUPFAM" id="SSF52540">
    <property type="entry name" value="P-loop containing nucleoside triphosphate hydrolases"/>
    <property type="match status" value="1"/>
</dbReference>
<feature type="transmembrane region" description="Helical" evidence="12">
    <location>
        <begin position="404"/>
        <end position="427"/>
    </location>
</feature>
<keyword evidence="9 12" id="KW-1133">Transmembrane helix</keyword>
<dbReference type="InterPro" id="IPR017871">
    <property type="entry name" value="ABC_transporter-like_CS"/>
</dbReference>
<dbReference type="RefSeq" id="WP_123064980.1">
    <property type="nucleotide sequence ID" value="NZ_RIAS01000008.1"/>
</dbReference>
<evidence type="ECO:0000256" key="7">
    <source>
        <dbReference type="ARBA" id="ARBA00022807"/>
    </source>
</evidence>
<name>A0A5M9WUG4_PAEAM</name>
<feature type="domain" description="Peptidase C39" evidence="15">
    <location>
        <begin position="15"/>
        <end position="140"/>
    </location>
</feature>
<dbReference type="CDD" id="cd18588">
    <property type="entry name" value="ABC_6TM_CyaB_HlyB_like"/>
    <property type="match status" value="1"/>
</dbReference>
<dbReference type="GO" id="GO:0008234">
    <property type="term" value="F:cysteine-type peptidase activity"/>
    <property type="evidence" value="ECO:0007669"/>
    <property type="project" value="UniProtKB-KW"/>
</dbReference>
<dbReference type="GO" id="GO:0015421">
    <property type="term" value="F:ABC-type oligopeptide transporter activity"/>
    <property type="evidence" value="ECO:0007669"/>
    <property type="project" value="TreeGrafter"/>
</dbReference>
<keyword evidence="8" id="KW-0067">ATP-binding</keyword>
<dbReference type="InterPro" id="IPR011527">
    <property type="entry name" value="ABC1_TM_dom"/>
</dbReference>
<comment type="caution">
    <text evidence="16">The sequence shown here is derived from an EMBL/GenBank/DDBJ whole genome shotgun (WGS) entry which is preliminary data.</text>
</comment>
<keyword evidence="4 12" id="KW-0812">Transmembrane</keyword>
<dbReference type="SMART" id="SM00382">
    <property type="entry name" value="AAA"/>
    <property type="match status" value="1"/>
</dbReference>
<evidence type="ECO:0000256" key="12">
    <source>
        <dbReference type="SAM" id="Phobius"/>
    </source>
</evidence>
<dbReference type="GO" id="GO:0005886">
    <property type="term" value="C:plasma membrane"/>
    <property type="evidence" value="ECO:0007669"/>
    <property type="project" value="UniProtKB-SubCell"/>
</dbReference>
<comment type="subcellular location">
    <subcellularLocation>
        <location evidence="1">Cell membrane</location>
        <topology evidence="1">Multi-pass membrane protein</topology>
    </subcellularLocation>
</comment>
<dbReference type="EMBL" id="RIAS01000008">
    <property type="protein sequence ID" value="KAA8785172.1"/>
    <property type="molecule type" value="Genomic_DNA"/>
</dbReference>
<evidence type="ECO:0000256" key="8">
    <source>
        <dbReference type="ARBA" id="ARBA00022840"/>
    </source>
</evidence>
<evidence type="ECO:0000256" key="11">
    <source>
        <dbReference type="SAM" id="MobiDB-lite"/>
    </source>
</evidence>
<dbReference type="InterPro" id="IPR039421">
    <property type="entry name" value="Type_1_exporter"/>
</dbReference>
<evidence type="ECO:0000256" key="5">
    <source>
        <dbReference type="ARBA" id="ARBA00022741"/>
    </source>
</evidence>
<dbReference type="PANTHER" id="PTHR43394">
    <property type="entry name" value="ATP-DEPENDENT PERMEASE MDL1, MITOCHONDRIAL"/>
    <property type="match status" value="1"/>
</dbReference>
<dbReference type="PANTHER" id="PTHR43394:SF1">
    <property type="entry name" value="ATP-BINDING CASSETTE SUB-FAMILY B MEMBER 10, MITOCHONDRIAL"/>
    <property type="match status" value="1"/>
</dbReference>
<keyword evidence="5" id="KW-0547">Nucleotide-binding</keyword>
<dbReference type="InterPro" id="IPR003439">
    <property type="entry name" value="ABC_transporter-like_ATP-bd"/>
</dbReference>
<dbReference type="GO" id="GO:0030253">
    <property type="term" value="P:protein secretion by the type I secretion system"/>
    <property type="evidence" value="ECO:0007669"/>
    <property type="project" value="InterPro"/>
</dbReference>
<dbReference type="PROSITE" id="PS50929">
    <property type="entry name" value="ABC_TM1F"/>
    <property type="match status" value="1"/>
</dbReference>
<keyword evidence="3" id="KW-1003">Cell membrane</keyword>
<evidence type="ECO:0000259" key="14">
    <source>
        <dbReference type="PROSITE" id="PS50929"/>
    </source>
</evidence>
<evidence type="ECO:0000313" key="16">
    <source>
        <dbReference type="EMBL" id="KAA8785172.1"/>
    </source>
</evidence>
<feature type="domain" description="ABC transmembrane type-1" evidence="14">
    <location>
        <begin position="171"/>
        <end position="450"/>
    </location>
</feature>
<gene>
    <name evidence="16" type="ORF">EC604_15110</name>
</gene>
<dbReference type="InterPro" id="IPR027417">
    <property type="entry name" value="P-loop_NTPase"/>
</dbReference>
<dbReference type="InterPro" id="IPR039395">
    <property type="entry name" value="Peptidase_C39-like_A"/>
</dbReference>
<sequence length="723" mass="80851">MKAEVVYEEENIHQQNEKERKRKTDTGLSCLILVANYHNISADYEQIKHSFAIGDDGTNTLQMLKASRDLGLKSKKARIPLKRLYKLPLPSVLITKEGEYLVLAKTNDDQFLIFDPLVGKPSSISVKEMEEIWSNEVILFSPKVKTAHSEAFGLKWFLPALWRHKKILAEVLLASLFIQLFGLVSPLITQVIIDKVLVHHGLSTLNVLAIGLLIIIIFELILGISRTYVFTHTTSRVDITLSTKLFSHLFRLPLSYFENRRTGATIARVRELENIRQFLTGSPFTAVLDLLFIVVYIAVMFAFSSNLTFIALGTLPLYALLSLIFTPLLRNRLEERFQRGSESQSYLVEAVSGIQTIKSFALEPISQKKWEGLLSNYTRATFKVLLLSGTAGSLAQFIQKISNLVILFYGTHLVLAGTISVGQLIAFQMLASRVSDPVLRLVQMWQDFQQTGISINKLKDIFEVKPEPAVSVSKTRLPRIQGKIGFESVTFRYKVDGPEIIRDLSFAIQPGTVVGIVGRSGSGKSTVSKLIQRLYVPESGKILIDGVDISLADPSWLRRQIGVVLQENYLFSGTIRENIALNNPSARIEDIVRVAHLAGAHDFIIGLAEGYDTMVGERGEGLSGGQRQRIAIARALLSNPRILIFDEATSALDYESERIIQNNLQKICAGRTVIIIAHRLSTLRTASKIIVLDKGHLVEAGSHQSLLANKGLYHYLYNQQERE</sequence>
<dbReference type="CDD" id="cd02417">
    <property type="entry name" value="Peptidase_C39_likeA"/>
    <property type="match status" value="1"/>
</dbReference>
<feature type="domain" description="ABC transporter" evidence="13">
    <location>
        <begin position="484"/>
        <end position="719"/>
    </location>
</feature>
<dbReference type="Pfam" id="PF00005">
    <property type="entry name" value="ABC_tran"/>
    <property type="match status" value="1"/>
</dbReference>
<evidence type="ECO:0000256" key="4">
    <source>
        <dbReference type="ARBA" id="ARBA00022692"/>
    </source>
</evidence>
<dbReference type="Proteomes" id="UP000323664">
    <property type="component" value="Unassembled WGS sequence"/>
</dbReference>
<dbReference type="GO" id="GO:0030256">
    <property type="term" value="C:type I protein secretion system complex"/>
    <property type="evidence" value="ECO:0007669"/>
    <property type="project" value="InterPro"/>
</dbReference>
<evidence type="ECO:0000256" key="6">
    <source>
        <dbReference type="ARBA" id="ARBA00022801"/>
    </source>
</evidence>
<evidence type="ECO:0000256" key="1">
    <source>
        <dbReference type="ARBA" id="ARBA00004651"/>
    </source>
</evidence>
<dbReference type="OrthoDB" id="9762778at2"/>
<evidence type="ECO:0000313" key="17">
    <source>
        <dbReference type="Proteomes" id="UP000323664"/>
    </source>
</evidence>
<dbReference type="PROSITE" id="PS50893">
    <property type="entry name" value="ABC_TRANSPORTER_2"/>
    <property type="match status" value="1"/>
</dbReference>
<evidence type="ECO:0000256" key="3">
    <source>
        <dbReference type="ARBA" id="ARBA00022475"/>
    </source>
</evidence>
<protein>
    <submittedName>
        <fullName evidence="16">Type I secretion system permease/ATPase</fullName>
    </submittedName>
</protein>
<dbReference type="Pfam" id="PF00664">
    <property type="entry name" value="ABC_membrane"/>
    <property type="match status" value="1"/>
</dbReference>
<feature type="transmembrane region" description="Helical" evidence="12">
    <location>
        <begin position="278"/>
        <end position="303"/>
    </location>
</feature>
<dbReference type="PROSITE" id="PS50990">
    <property type="entry name" value="PEPTIDASE_C39"/>
    <property type="match status" value="1"/>
</dbReference>
<evidence type="ECO:0000259" key="15">
    <source>
        <dbReference type="PROSITE" id="PS50990"/>
    </source>
</evidence>
<dbReference type="Gene3D" id="1.20.1560.10">
    <property type="entry name" value="ABC transporter type 1, transmembrane domain"/>
    <property type="match status" value="1"/>
</dbReference>
<dbReference type="SUPFAM" id="SSF90123">
    <property type="entry name" value="ABC transporter transmembrane region"/>
    <property type="match status" value="1"/>
</dbReference>
<dbReference type="FunFam" id="3.40.50.300:FF:000299">
    <property type="entry name" value="ABC transporter ATP-binding protein/permease"/>
    <property type="match status" value="1"/>
</dbReference>
<dbReference type="GO" id="GO:0016887">
    <property type="term" value="F:ATP hydrolysis activity"/>
    <property type="evidence" value="ECO:0007669"/>
    <property type="project" value="InterPro"/>
</dbReference>
<reference evidence="16 17" key="1">
    <citation type="journal article" date="2019" name="J. Ind. Microbiol. Biotechnol.">
        <title>Paenibacillus amylolyticus 27C64 has a diverse set of carbohydrate-active enzymes and complete pectin deconstruction system.</title>
        <authorList>
            <person name="Keggi C."/>
            <person name="Doran-Peterson J."/>
        </authorList>
    </citation>
    <scope>NUCLEOTIDE SEQUENCE [LARGE SCALE GENOMIC DNA]</scope>
    <source>
        <strain evidence="16 17">27C64</strain>
    </source>
</reference>
<keyword evidence="6" id="KW-0378">Hydrolase</keyword>
<keyword evidence="10 12" id="KW-0472">Membrane</keyword>
<dbReference type="InterPro" id="IPR003593">
    <property type="entry name" value="AAA+_ATPase"/>
</dbReference>
<feature type="region of interest" description="Disordered" evidence="11">
    <location>
        <begin position="1"/>
        <end position="20"/>
    </location>
</feature>
<feature type="transmembrane region" description="Helical" evidence="12">
    <location>
        <begin position="171"/>
        <end position="193"/>
    </location>
</feature>
<dbReference type="InterPro" id="IPR036640">
    <property type="entry name" value="ABC1_TM_sf"/>
</dbReference>
<proteinExistence type="predicted"/>
<dbReference type="Gene3D" id="3.40.50.300">
    <property type="entry name" value="P-loop containing nucleotide triphosphate hydrolases"/>
    <property type="match status" value="1"/>
</dbReference>
<evidence type="ECO:0000256" key="10">
    <source>
        <dbReference type="ARBA" id="ARBA00023136"/>
    </source>
</evidence>
<dbReference type="AlphaFoldDB" id="A0A5M9WUG4"/>
<dbReference type="Pfam" id="PF03412">
    <property type="entry name" value="Peptidase_C39"/>
    <property type="match status" value="1"/>
</dbReference>
<evidence type="ECO:0000256" key="9">
    <source>
        <dbReference type="ARBA" id="ARBA00022989"/>
    </source>
</evidence>
<dbReference type="GO" id="GO:0005524">
    <property type="term" value="F:ATP binding"/>
    <property type="evidence" value="ECO:0007669"/>
    <property type="project" value="UniProtKB-KW"/>
</dbReference>
<evidence type="ECO:0000259" key="13">
    <source>
        <dbReference type="PROSITE" id="PS50893"/>
    </source>
</evidence>
<dbReference type="GO" id="GO:0006508">
    <property type="term" value="P:proteolysis"/>
    <property type="evidence" value="ECO:0007669"/>
    <property type="project" value="InterPro"/>
</dbReference>
<keyword evidence="7" id="KW-0788">Thiol protease</keyword>
<dbReference type="InterPro" id="IPR010132">
    <property type="entry name" value="ATPase_T1SS_HlyB"/>
</dbReference>